<dbReference type="InterPro" id="IPR050177">
    <property type="entry name" value="Lipid_A_modif_metabolic_enz"/>
</dbReference>
<reference evidence="2" key="1">
    <citation type="submission" date="2020-04" db="EMBL/GenBank/DDBJ databases">
        <title>Deep metagenomics examines the oral microbiome during advanced dental caries in children, revealing novel taxa and co-occurrences with host molecules.</title>
        <authorList>
            <person name="Baker J.L."/>
            <person name="Morton J.T."/>
            <person name="Dinis M."/>
            <person name="Alvarez R."/>
            <person name="Tran N.C."/>
            <person name="Knight R."/>
            <person name="Edlund A."/>
        </authorList>
    </citation>
    <scope>NUCLEOTIDE SEQUENCE</scope>
    <source>
        <strain evidence="2">JCVI_34_bin.1</strain>
    </source>
</reference>
<dbReference type="EMBL" id="JABZGR010000015">
    <property type="protein sequence ID" value="MBF0970545.1"/>
    <property type="molecule type" value="Genomic_DNA"/>
</dbReference>
<evidence type="ECO:0000313" key="2">
    <source>
        <dbReference type="EMBL" id="MBF0970545.1"/>
    </source>
</evidence>
<dbReference type="Proteomes" id="UP000704068">
    <property type="component" value="Unassembled WGS sequence"/>
</dbReference>
<evidence type="ECO:0000313" key="3">
    <source>
        <dbReference type="Proteomes" id="UP000704068"/>
    </source>
</evidence>
<dbReference type="InterPro" id="IPR036291">
    <property type="entry name" value="NAD(P)-bd_dom_sf"/>
</dbReference>
<dbReference type="InterPro" id="IPR001509">
    <property type="entry name" value="Epimerase_deHydtase"/>
</dbReference>
<accession>A0A929RWG5</accession>
<proteinExistence type="predicted"/>
<name>A0A929RWG5_9BACT</name>
<dbReference type="PANTHER" id="PTHR43245:SF58">
    <property type="entry name" value="BLL5923 PROTEIN"/>
    <property type="match status" value="1"/>
</dbReference>
<dbReference type="Gene3D" id="3.40.50.720">
    <property type="entry name" value="NAD(P)-binding Rossmann-like Domain"/>
    <property type="match status" value="1"/>
</dbReference>
<dbReference type="Pfam" id="PF01370">
    <property type="entry name" value="Epimerase"/>
    <property type="match status" value="1"/>
</dbReference>
<dbReference type="RefSeq" id="WP_303764042.1">
    <property type="nucleotide sequence ID" value="NZ_JABZGR010000015.1"/>
</dbReference>
<dbReference type="SUPFAM" id="SSF51735">
    <property type="entry name" value="NAD(P)-binding Rossmann-fold domains"/>
    <property type="match status" value="1"/>
</dbReference>
<dbReference type="PANTHER" id="PTHR43245">
    <property type="entry name" value="BIFUNCTIONAL POLYMYXIN RESISTANCE PROTEIN ARNA"/>
    <property type="match status" value="1"/>
</dbReference>
<sequence>MKKIIITGANGFVGSFAVEQALADGYEVWAAVRRGADLRYLTDERIHLLYLDYADEEGMRQIFSDLLRTEGTLDGVIHCAGATKCRHLADFKRINTEYTERLARLLAETGLLRGRFVYVSSLSVFGPIHEDDNRPYTAQDTPRPNTAYGRSKLDAETALPAIAGLDHIILRPTGVYGPREHDYYKMAKSIAMGIDFAVGFKPQTITFIYVKDLAAAALAALQYGQAGAAYNLSDGCNYNSRDYSDLLQKEIGAKSVLHLKAPLWVLKAACFVSETVAGFSGKAATLNGDKYRILRQRNWRCDIRPAQDELHYRPHYSLAQGVKETVGWYLENGWL</sequence>
<dbReference type="AlphaFoldDB" id="A0A929RWG5"/>
<evidence type="ECO:0000259" key="1">
    <source>
        <dbReference type="Pfam" id="PF01370"/>
    </source>
</evidence>
<gene>
    <name evidence="2" type="ORF">HXK21_05835</name>
</gene>
<protein>
    <submittedName>
        <fullName evidence="2">SDR family NAD(P)-dependent oxidoreductase</fullName>
    </submittedName>
</protein>
<feature type="domain" description="NAD-dependent epimerase/dehydratase" evidence="1">
    <location>
        <begin position="4"/>
        <end position="232"/>
    </location>
</feature>
<comment type="caution">
    <text evidence="2">The sequence shown here is derived from an EMBL/GenBank/DDBJ whole genome shotgun (WGS) entry which is preliminary data.</text>
</comment>
<organism evidence="2 3">
    <name type="scientific">Alloprevotella tannerae</name>
    <dbReference type="NCBI Taxonomy" id="76122"/>
    <lineage>
        <taxon>Bacteria</taxon>
        <taxon>Pseudomonadati</taxon>
        <taxon>Bacteroidota</taxon>
        <taxon>Bacteroidia</taxon>
        <taxon>Bacteroidales</taxon>
        <taxon>Prevotellaceae</taxon>
        <taxon>Alloprevotella</taxon>
    </lineage>
</organism>